<dbReference type="EMBL" id="WTYN01000001">
    <property type="protein sequence ID" value="MXO61395.1"/>
    <property type="molecule type" value="Genomic_DNA"/>
</dbReference>
<accession>A0A844YCW1</accession>
<organism evidence="2 3">
    <name type="scientific">Qipengyuania oceanensis</name>
    <dbReference type="NCBI Taxonomy" id="1463597"/>
    <lineage>
        <taxon>Bacteria</taxon>
        <taxon>Pseudomonadati</taxon>
        <taxon>Pseudomonadota</taxon>
        <taxon>Alphaproteobacteria</taxon>
        <taxon>Sphingomonadales</taxon>
        <taxon>Erythrobacteraceae</taxon>
        <taxon>Qipengyuania</taxon>
    </lineage>
</organism>
<evidence type="ECO:0000256" key="1">
    <source>
        <dbReference type="SAM" id="MobiDB-lite"/>
    </source>
</evidence>
<keyword evidence="3" id="KW-1185">Reference proteome</keyword>
<evidence type="ECO:0000313" key="3">
    <source>
        <dbReference type="Proteomes" id="UP000445582"/>
    </source>
</evidence>
<comment type="caution">
    <text evidence="2">The sequence shown here is derived from an EMBL/GenBank/DDBJ whole genome shotgun (WGS) entry which is preliminary data.</text>
</comment>
<gene>
    <name evidence="2" type="ORF">GRI48_00040</name>
</gene>
<sequence>MELLKNEFHIRMNDGAVFRVLEFVTKTDAAEAADPKSTAPGMERLATEGGLPVRDNGDGTFTIETTGQTGRPF</sequence>
<dbReference type="Proteomes" id="UP000445582">
    <property type="component" value="Unassembled WGS sequence"/>
</dbReference>
<protein>
    <submittedName>
        <fullName evidence="2">Uncharacterized protein</fullName>
    </submittedName>
</protein>
<reference evidence="2 3" key="1">
    <citation type="submission" date="2019-12" db="EMBL/GenBank/DDBJ databases">
        <title>Genomic-based taxomic classification of the family Erythrobacteraceae.</title>
        <authorList>
            <person name="Xu L."/>
        </authorList>
    </citation>
    <scope>NUCLEOTIDE SEQUENCE [LARGE SCALE GENOMIC DNA]</scope>
    <source>
        <strain evidence="2 3">MCCC 1A09965</strain>
    </source>
</reference>
<dbReference type="RefSeq" id="WP_160669572.1">
    <property type="nucleotide sequence ID" value="NZ_WTYN01000001.1"/>
</dbReference>
<evidence type="ECO:0000313" key="2">
    <source>
        <dbReference type="EMBL" id="MXO61395.1"/>
    </source>
</evidence>
<proteinExistence type="predicted"/>
<dbReference type="AlphaFoldDB" id="A0A844YCW1"/>
<name>A0A844YCW1_9SPHN</name>
<feature type="compositionally biased region" description="Polar residues" evidence="1">
    <location>
        <begin position="62"/>
        <end position="73"/>
    </location>
</feature>
<feature type="region of interest" description="Disordered" evidence="1">
    <location>
        <begin position="32"/>
        <end position="73"/>
    </location>
</feature>